<reference evidence="2 3" key="1">
    <citation type="journal article" date="2010" name="Science">
        <title>Genomic analysis of organismal complexity in the multicellular green alga Volvox carteri.</title>
        <authorList>
            <person name="Prochnik S.E."/>
            <person name="Umen J."/>
            <person name="Nedelcu A.M."/>
            <person name="Hallmann A."/>
            <person name="Miller S.M."/>
            <person name="Nishii I."/>
            <person name="Ferris P."/>
            <person name="Kuo A."/>
            <person name="Mitros T."/>
            <person name="Fritz-Laylin L.K."/>
            <person name="Hellsten U."/>
            <person name="Chapman J."/>
            <person name="Simakov O."/>
            <person name="Rensing S.A."/>
            <person name="Terry A."/>
            <person name="Pangilinan J."/>
            <person name="Kapitonov V."/>
            <person name="Jurka J."/>
            <person name="Salamov A."/>
            <person name="Shapiro H."/>
            <person name="Schmutz J."/>
            <person name="Grimwood J."/>
            <person name="Lindquist E."/>
            <person name="Lucas S."/>
            <person name="Grigoriev I.V."/>
            <person name="Schmitt R."/>
            <person name="Kirk D."/>
            <person name="Rokhsar D.S."/>
        </authorList>
    </citation>
    <scope>NUCLEOTIDE SEQUENCE [LARGE SCALE GENOMIC DNA]</scope>
    <source>
        <strain evidence="3">f. Nagariensis / Eve</strain>
    </source>
</reference>
<feature type="region of interest" description="Disordered" evidence="1">
    <location>
        <begin position="39"/>
        <end position="69"/>
    </location>
</feature>
<protein>
    <submittedName>
        <fullName evidence="2">Uncharacterized protein</fullName>
    </submittedName>
</protein>
<feature type="compositionally biased region" description="Basic residues" evidence="1">
    <location>
        <begin position="44"/>
        <end position="55"/>
    </location>
</feature>
<evidence type="ECO:0000313" key="2">
    <source>
        <dbReference type="EMBL" id="EFJ48966.1"/>
    </source>
</evidence>
<dbReference type="InParanoid" id="D8TU24"/>
<dbReference type="EMBL" id="GL378337">
    <property type="protein sequence ID" value="EFJ48966.1"/>
    <property type="molecule type" value="Genomic_DNA"/>
</dbReference>
<dbReference type="OrthoDB" id="10066651at2759"/>
<dbReference type="Proteomes" id="UP000001058">
    <property type="component" value="Unassembled WGS sequence"/>
</dbReference>
<dbReference type="AlphaFoldDB" id="D8TU24"/>
<sequence length="166" mass="18517">MQPEDVRMLAAHFAWPNASLPDRMMVAAIAVMFAGFLGNPRTSGPKRTRRAKGRPVKATQQGHQLQQRTGSVQSPICSLSYTSFREKLAAMCSTVGIKDGIMPHPMRIKGAAQQRSDWRLKRPTVAGRRTHEHAASGKQSAPELNTFQIKETQLSLFCFLPFFQTH</sequence>
<name>D8TU24_VOLCA</name>
<dbReference type="KEGG" id="vcn:VOLCADRAFT_90319"/>
<accession>D8TU24</accession>
<evidence type="ECO:0000256" key="1">
    <source>
        <dbReference type="SAM" id="MobiDB-lite"/>
    </source>
</evidence>
<dbReference type="RefSeq" id="XP_002949863.1">
    <property type="nucleotide sequence ID" value="XM_002949817.1"/>
</dbReference>
<proteinExistence type="predicted"/>
<evidence type="ECO:0000313" key="3">
    <source>
        <dbReference type="Proteomes" id="UP000001058"/>
    </source>
</evidence>
<organism evidence="3">
    <name type="scientific">Volvox carteri f. nagariensis</name>
    <dbReference type="NCBI Taxonomy" id="3068"/>
    <lineage>
        <taxon>Eukaryota</taxon>
        <taxon>Viridiplantae</taxon>
        <taxon>Chlorophyta</taxon>
        <taxon>core chlorophytes</taxon>
        <taxon>Chlorophyceae</taxon>
        <taxon>CS clade</taxon>
        <taxon>Chlamydomonadales</taxon>
        <taxon>Volvocaceae</taxon>
        <taxon>Volvox</taxon>
    </lineage>
</organism>
<dbReference type="GeneID" id="9619033"/>
<gene>
    <name evidence="2" type="ORF">VOLCADRAFT_90319</name>
</gene>
<keyword evidence="3" id="KW-1185">Reference proteome</keyword>
<feature type="compositionally biased region" description="Polar residues" evidence="1">
    <location>
        <begin position="58"/>
        <end position="69"/>
    </location>
</feature>